<reference evidence="1 2" key="1">
    <citation type="submission" date="2016-03" db="EMBL/GenBank/DDBJ databases">
        <authorList>
            <person name="Montgomery M.T."/>
            <person name="Guerrero C.A."/>
            <person name="Mavrich T.N."/>
            <person name="Pope W.H."/>
            <person name="Garlena R.A."/>
            <person name="Russell D.A."/>
            <person name="Jacobs-Sera D."/>
            <person name="Hendrix R.W."/>
            <person name="Hatfull G.F."/>
        </authorList>
    </citation>
    <scope>NUCLEOTIDE SEQUENCE [LARGE SCALE GENOMIC DNA]</scope>
</reference>
<dbReference type="GeneID" id="28802705"/>
<sequence length="57" mass="6645">MAIGEAELQNIAREIAIETLSCLDFSWVYENVMAEELSEEECQRVHDIIKQELPHRL</sequence>
<organism evidence="1 2">
    <name type="scientific">Gordonia phage Bachita</name>
    <dbReference type="NCBI Taxonomy" id="1838061"/>
    <lineage>
        <taxon>Viruses</taxon>
        <taxon>Duplodnaviria</taxon>
        <taxon>Heunggongvirae</taxon>
        <taxon>Uroviricota</taxon>
        <taxon>Caudoviricetes</taxon>
        <taxon>Smoothievirus</taxon>
        <taxon>Smoothievirus bachita</taxon>
    </lineage>
</organism>
<keyword evidence="2" id="KW-1185">Reference proteome</keyword>
<dbReference type="RefSeq" id="YP_009276238.1">
    <property type="nucleotide sequence ID" value="NC_030936.1"/>
</dbReference>
<protein>
    <submittedName>
        <fullName evidence="1">Uncharacterized protein</fullName>
    </submittedName>
</protein>
<dbReference type="Proteomes" id="UP000201796">
    <property type="component" value="Segment"/>
</dbReference>
<evidence type="ECO:0000313" key="1">
    <source>
        <dbReference type="EMBL" id="ANA86802.1"/>
    </source>
</evidence>
<proteinExistence type="predicted"/>
<gene>
    <name evidence="1" type="primary">127</name>
    <name evidence="1" type="ORF">PBI_BACHITA_127</name>
</gene>
<name>A0A160DFU5_9CAUD</name>
<accession>A0A160DFU5</accession>
<dbReference type="KEGG" id="vg:28802705"/>
<dbReference type="EMBL" id="KU998247">
    <property type="protein sequence ID" value="ANA86802.1"/>
    <property type="molecule type" value="Genomic_DNA"/>
</dbReference>
<evidence type="ECO:0000313" key="2">
    <source>
        <dbReference type="Proteomes" id="UP000201796"/>
    </source>
</evidence>